<accession>A0A1F6U025</accession>
<sequence>MRILKLLLIFSVMFIIVPARAADKAAPENSEAQKQESPPERAERPKREAVKLSPSVHQSAPRPDESGNMKRVAPPRAESPLQNVPALMDPPPETPR</sequence>
<feature type="chain" id="PRO_5009526919" evidence="2">
    <location>
        <begin position="22"/>
        <end position="96"/>
    </location>
</feature>
<feature type="compositionally biased region" description="Basic and acidic residues" evidence="1">
    <location>
        <begin position="22"/>
        <end position="50"/>
    </location>
</feature>
<proteinExistence type="predicted"/>
<name>A0A1F6U025_9PROT</name>
<comment type="caution">
    <text evidence="3">The sequence shown here is derived from an EMBL/GenBank/DDBJ whole genome shotgun (WGS) entry which is preliminary data.</text>
</comment>
<organism evidence="3 4">
    <name type="scientific">Candidatus Muproteobacteria bacterium RIFCSPLOWO2_01_FULL_60_18</name>
    <dbReference type="NCBI Taxonomy" id="1817768"/>
    <lineage>
        <taxon>Bacteria</taxon>
        <taxon>Pseudomonadati</taxon>
        <taxon>Pseudomonadota</taxon>
        <taxon>Candidatus Muproteobacteria</taxon>
    </lineage>
</organism>
<evidence type="ECO:0000256" key="2">
    <source>
        <dbReference type="SAM" id="SignalP"/>
    </source>
</evidence>
<protein>
    <submittedName>
        <fullName evidence="3">Uncharacterized protein</fullName>
    </submittedName>
</protein>
<dbReference type="EMBL" id="MFTC01000062">
    <property type="protein sequence ID" value="OGI50707.1"/>
    <property type="molecule type" value="Genomic_DNA"/>
</dbReference>
<evidence type="ECO:0000313" key="4">
    <source>
        <dbReference type="Proteomes" id="UP000179037"/>
    </source>
</evidence>
<evidence type="ECO:0000256" key="1">
    <source>
        <dbReference type="SAM" id="MobiDB-lite"/>
    </source>
</evidence>
<dbReference type="AlphaFoldDB" id="A0A1F6U025"/>
<feature type="signal peptide" evidence="2">
    <location>
        <begin position="1"/>
        <end position="21"/>
    </location>
</feature>
<keyword evidence="2" id="KW-0732">Signal</keyword>
<reference evidence="3 4" key="1">
    <citation type="journal article" date="2016" name="Nat. Commun.">
        <title>Thousands of microbial genomes shed light on interconnected biogeochemical processes in an aquifer system.</title>
        <authorList>
            <person name="Anantharaman K."/>
            <person name="Brown C.T."/>
            <person name="Hug L.A."/>
            <person name="Sharon I."/>
            <person name="Castelle C.J."/>
            <person name="Probst A.J."/>
            <person name="Thomas B.C."/>
            <person name="Singh A."/>
            <person name="Wilkins M.J."/>
            <person name="Karaoz U."/>
            <person name="Brodie E.L."/>
            <person name="Williams K.H."/>
            <person name="Hubbard S.S."/>
            <person name="Banfield J.F."/>
        </authorList>
    </citation>
    <scope>NUCLEOTIDE SEQUENCE [LARGE SCALE GENOMIC DNA]</scope>
</reference>
<evidence type="ECO:0000313" key="3">
    <source>
        <dbReference type="EMBL" id="OGI50707.1"/>
    </source>
</evidence>
<feature type="region of interest" description="Disordered" evidence="1">
    <location>
        <begin position="22"/>
        <end position="96"/>
    </location>
</feature>
<dbReference type="Proteomes" id="UP000179037">
    <property type="component" value="Unassembled WGS sequence"/>
</dbReference>
<gene>
    <name evidence="3" type="ORF">A3A87_02765</name>
</gene>